<name>A0A5B8R6K5_9ZZZZ</name>
<sequence length="154" mass="16583">MPLLILLLFIGAPLMELYVLIEVGSAIGALPTIALCLLTAAAGTALLRQQGLETLTRARANMNRGSVPAIELFEGVALALGGVLLLTPGFITDVFGFACLIPWTRRFLIRWVLRHVHVSYGPPPGNGPGGGYGQRGHRDVIEGEFQRRDPRDGQ</sequence>
<feature type="transmembrane region" description="Helical" evidence="2">
    <location>
        <begin position="68"/>
        <end position="91"/>
    </location>
</feature>
<gene>
    <name evidence="3" type="ORF">KBTEX_00614</name>
</gene>
<dbReference type="GO" id="GO:0016020">
    <property type="term" value="C:membrane"/>
    <property type="evidence" value="ECO:0007669"/>
    <property type="project" value="InterPro"/>
</dbReference>
<evidence type="ECO:0000256" key="2">
    <source>
        <dbReference type="SAM" id="Phobius"/>
    </source>
</evidence>
<evidence type="ECO:0000256" key="1">
    <source>
        <dbReference type="SAM" id="MobiDB-lite"/>
    </source>
</evidence>
<feature type="region of interest" description="Disordered" evidence="1">
    <location>
        <begin position="124"/>
        <end position="154"/>
    </location>
</feature>
<dbReference type="NCBIfam" id="NF008528">
    <property type="entry name" value="PRK11463.1-2"/>
    <property type="match status" value="1"/>
</dbReference>
<protein>
    <recommendedName>
        <fullName evidence="4">Exlusion protein FxsA</fullName>
    </recommendedName>
</protein>
<feature type="compositionally biased region" description="Basic and acidic residues" evidence="1">
    <location>
        <begin position="136"/>
        <end position="154"/>
    </location>
</feature>
<dbReference type="EMBL" id="MN079082">
    <property type="protein sequence ID" value="QEA04306.1"/>
    <property type="molecule type" value="Genomic_DNA"/>
</dbReference>
<keyword evidence="2" id="KW-0472">Membrane</keyword>
<evidence type="ECO:0000313" key="3">
    <source>
        <dbReference type="EMBL" id="QEA04306.1"/>
    </source>
</evidence>
<reference evidence="3" key="1">
    <citation type="submission" date="2019-06" db="EMBL/GenBank/DDBJ databases">
        <authorList>
            <person name="Murdoch R.W."/>
            <person name="Fathepure B."/>
        </authorList>
    </citation>
    <scope>NUCLEOTIDE SEQUENCE</scope>
</reference>
<accession>A0A5B8R6K5</accession>
<feature type="transmembrane region" description="Helical" evidence="2">
    <location>
        <begin position="27"/>
        <end position="47"/>
    </location>
</feature>
<dbReference type="AlphaFoldDB" id="A0A5B8R6K5"/>
<proteinExistence type="predicted"/>
<dbReference type="PANTHER" id="PTHR35335">
    <property type="entry name" value="UPF0716 PROTEIN FXSA"/>
    <property type="match status" value="1"/>
</dbReference>
<dbReference type="InterPro" id="IPR007313">
    <property type="entry name" value="FxsA"/>
</dbReference>
<keyword evidence="2" id="KW-0812">Transmembrane</keyword>
<organism evidence="3">
    <name type="scientific">uncultured organism</name>
    <dbReference type="NCBI Taxonomy" id="155900"/>
    <lineage>
        <taxon>unclassified sequences</taxon>
        <taxon>environmental samples</taxon>
    </lineage>
</organism>
<evidence type="ECO:0008006" key="4">
    <source>
        <dbReference type="Google" id="ProtNLM"/>
    </source>
</evidence>
<keyword evidence="2" id="KW-1133">Transmembrane helix</keyword>
<dbReference type="Pfam" id="PF04186">
    <property type="entry name" value="FxsA"/>
    <property type="match status" value="1"/>
</dbReference>
<dbReference type="PANTHER" id="PTHR35335:SF1">
    <property type="entry name" value="UPF0716 PROTEIN FXSA"/>
    <property type="match status" value="1"/>
</dbReference>